<dbReference type="Pfam" id="PF01370">
    <property type="entry name" value="Epimerase"/>
    <property type="match status" value="1"/>
</dbReference>
<evidence type="ECO:0000259" key="2">
    <source>
        <dbReference type="Pfam" id="PF01370"/>
    </source>
</evidence>
<dbReference type="InterPro" id="IPR036291">
    <property type="entry name" value="NAD(P)-bd_dom_sf"/>
</dbReference>
<accession>A0A368VTA7</accession>
<evidence type="ECO:0000313" key="4">
    <source>
        <dbReference type="Proteomes" id="UP000252415"/>
    </source>
</evidence>
<sequence length="251" mass="27971">MSIHRHDGSTKQLFDIIKQAAPDIVIHLAAFASVTHTPEDIVPMLQSNVVFGTQLVEAILANHVYCFINTGTFSQHCDNKDYSSSSLYDATKQAFRDILTFYTETAPLKAITLELYDNYGPGDPRSKIMNLLKRAALDGKPLAMSPGEQLVDIVYIDDVADAYVTVAERLVSVQGVKDEVYAISSGHPIRLKDLVQAFEQATGRRLQIVWGGRPYRKREIMVPWNQGAALPNWTAKVSLQEGIKRFMNLSS</sequence>
<comment type="caution">
    <text evidence="3">The sequence shown here is derived from an EMBL/GenBank/DDBJ whole genome shotgun (WGS) entry which is preliminary data.</text>
</comment>
<dbReference type="AlphaFoldDB" id="A0A368VTA7"/>
<name>A0A368VTA7_9BACL</name>
<proteinExistence type="inferred from homology"/>
<dbReference type="InterPro" id="IPR001509">
    <property type="entry name" value="Epimerase_deHydtase"/>
</dbReference>
<protein>
    <submittedName>
        <fullName evidence="3">Nucleoside-diphosphate-sugar epimerase</fullName>
    </submittedName>
</protein>
<dbReference type="Gene3D" id="3.40.50.720">
    <property type="entry name" value="NAD(P)-binding Rossmann-like Domain"/>
    <property type="match status" value="1"/>
</dbReference>
<dbReference type="PANTHER" id="PTHR43000">
    <property type="entry name" value="DTDP-D-GLUCOSE 4,6-DEHYDRATASE-RELATED"/>
    <property type="match status" value="1"/>
</dbReference>
<gene>
    <name evidence="3" type="ORF">DFP97_111181</name>
</gene>
<reference evidence="3 4" key="1">
    <citation type="submission" date="2018-07" db="EMBL/GenBank/DDBJ databases">
        <title>Genomic Encyclopedia of Type Strains, Phase III (KMG-III): the genomes of soil and plant-associated and newly described type strains.</title>
        <authorList>
            <person name="Whitman W."/>
        </authorList>
    </citation>
    <scope>NUCLEOTIDE SEQUENCE [LARGE SCALE GENOMIC DNA]</scope>
    <source>
        <strain evidence="3 4">CECT 7506</strain>
    </source>
</reference>
<feature type="domain" description="NAD-dependent epimerase/dehydratase" evidence="2">
    <location>
        <begin position="12"/>
        <end position="172"/>
    </location>
</feature>
<keyword evidence="4" id="KW-1185">Reference proteome</keyword>
<dbReference type="Gene3D" id="3.90.25.10">
    <property type="entry name" value="UDP-galactose 4-epimerase, domain 1"/>
    <property type="match status" value="1"/>
</dbReference>
<dbReference type="EMBL" id="QPJD01000011">
    <property type="protein sequence ID" value="RCW44954.1"/>
    <property type="molecule type" value="Genomic_DNA"/>
</dbReference>
<dbReference type="Proteomes" id="UP000252415">
    <property type="component" value="Unassembled WGS sequence"/>
</dbReference>
<evidence type="ECO:0000256" key="1">
    <source>
        <dbReference type="ARBA" id="ARBA00007637"/>
    </source>
</evidence>
<dbReference type="SUPFAM" id="SSF51735">
    <property type="entry name" value="NAD(P)-binding Rossmann-fold domains"/>
    <property type="match status" value="1"/>
</dbReference>
<comment type="similarity">
    <text evidence="1">Belongs to the NAD(P)-dependent epimerase/dehydratase family.</text>
</comment>
<organism evidence="3 4">
    <name type="scientific">Paenibacillus prosopidis</name>
    <dbReference type="NCBI Taxonomy" id="630520"/>
    <lineage>
        <taxon>Bacteria</taxon>
        <taxon>Bacillati</taxon>
        <taxon>Bacillota</taxon>
        <taxon>Bacilli</taxon>
        <taxon>Bacillales</taxon>
        <taxon>Paenibacillaceae</taxon>
        <taxon>Paenibacillus</taxon>
    </lineage>
</organism>
<evidence type="ECO:0000313" key="3">
    <source>
        <dbReference type="EMBL" id="RCW44954.1"/>
    </source>
</evidence>